<dbReference type="GO" id="GO:0022857">
    <property type="term" value="F:transmembrane transporter activity"/>
    <property type="evidence" value="ECO:0007669"/>
    <property type="project" value="InterPro"/>
</dbReference>
<dbReference type="Gene3D" id="1.20.1250.20">
    <property type="entry name" value="MFS general substrate transporter like domains"/>
    <property type="match status" value="1"/>
</dbReference>
<feature type="transmembrane region" description="Helical" evidence="6">
    <location>
        <begin position="20"/>
        <end position="41"/>
    </location>
</feature>
<evidence type="ECO:0000256" key="3">
    <source>
        <dbReference type="ARBA" id="ARBA00022692"/>
    </source>
</evidence>
<dbReference type="PANTHER" id="PTHR43124:SF3">
    <property type="entry name" value="CHLORAMPHENICOL EFFLUX PUMP RV0191"/>
    <property type="match status" value="1"/>
</dbReference>
<evidence type="ECO:0000313" key="8">
    <source>
        <dbReference type="Proteomes" id="UP000251197"/>
    </source>
</evidence>
<evidence type="ECO:0000256" key="6">
    <source>
        <dbReference type="SAM" id="Phobius"/>
    </source>
</evidence>
<accession>A0A2X3JCY4</accession>
<dbReference type="InterPro" id="IPR011701">
    <property type="entry name" value="MFS"/>
</dbReference>
<reference evidence="7 8" key="1">
    <citation type="submission" date="2018-06" db="EMBL/GenBank/DDBJ databases">
        <authorList>
            <consortium name="Pathogen Informatics"/>
            <person name="Doyle S."/>
        </authorList>
    </citation>
    <scope>NUCLEOTIDE SEQUENCE [LARGE SCALE GENOMIC DNA]</scope>
    <source>
        <strain evidence="7 8">NCTC12120</strain>
    </source>
</reference>
<gene>
    <name evidence="7" type="primary">sotB_2</name>
    <name evidence="7" type="ORF">NCTC12120_06898</name>
</gene>
<evidence type="ECO:0000256" key="1">
    <source>
        <dbReference type="ARBA" id="ARBA00004651"/>
    </source>
</evidence>
<feature type="transmembrane region" description="Helical" evidence="6">
    <location>
        <begin position="61"/>
        <end position="82"/>
    </location>
</feature>
<sequence>MLGVPAGTMLGDFYGWRSVFAALCILCLVVFTFIAWSVPAVRIAKSAKRGAISAVFKSGPLLAIFGITALVVTGNFLAYTYITPFLEQMAGQSGGQISMLLLVYGRSGRYHQLRRRAICRPCATYKSGDCCRVIHRQPCLS</sequence>
<organism evidence="7 8">
    <name type="scientific">Cedecea neteri</name>
    <dbReference type="NCBI Taxonomy" id="158822"/>
    <lineage>
        <taxon>Bacteria</taxon>
        <taxon>Pseudomonadati</taxon>
        <taxon>Pseudomonadota</taxon>
        <taxon>Gammaproteobacteria</taxon>
        <taxon>Enterobacterales</taxon>
        <taxon>Enterobacteriaceae</taxon>
        <taxon>Cedecea</taxon>
    </lineage>
</organism>
<dbReference type="EMBL" id="UAVU01000011">
    <property type="protein sequence ID" value="SQC93783.1"/>
    <property type="molecule type" value="Genomic_DNA"/>
</dbReference>
<dbReference type="Pfam" id="PF07690">
    <property type="entry name" value="MFS_1"/>
    <property type="match status" value="1"/>
</dbReference>
<dbReference type="SUPFAM" id="SSF103473">
    <property type="entry name" value="MFS general substrate transporter"/>
    <property type="match status" value="1"/>
</dbReference>
<keyword evidence="5 6" id="KW-0472">Membrane</keyword>
<dbReference type="Proteomes" id="UP000251197">
    <property type="component" value="Unassembled WGS sequence"/>
</dbReference>
<name>A0A2X3JCY4_9ENTR</name>
<evidence type="ECO:0000256" key="2">
    <source>
        <dbReference type="ARBA" id="ARBA00022475"/>
    </source>
</evidence>
<dbReference type="GO" id="GO:0005886">
    <property type="term" value="C:plasma membrane"/>
    <property type="evidence" value="ECO:0007669"/>
    <property type="project" value="UniProtKB-SubCell"/>
</dbReference>
<comment type="subcellular location">
    <subcellularLocation>
        <location evidence="1">Cell membrane</location>
        <topology evidence="1">Multi-pass membrane protein</topology>
    </subcellularLocation>
</comment>
<evidence type="ECO:0000256" key="5">
    <source>
        <dbReference type="ARBA" id="ARBA00023136"/>
    </source>
</evidence>
<evidence type="ECO:0000313" key="7">
    <source>
        <dbReference type="EMBL" id="SQC93783.1"/>
    </source>
</evidence>
<proteinExistence type="predicted"/>
<dbReference type="InterPro" id="IPR050189">
    <property type="entry name" value="MFS_Efflux_Transporters"/>
</dbReference>
<dbReference type="InterPro" id="IPR036259">
    <property type="entry name" value="MFS_trans_sf"/>
</dbReference>
<keyword evidence="3 6" id="KW-0812">Transmembrane</keyword>
<keyword evidence="4 6" id="KW-1133">Transmembrane helix</keyword>
<keyword evidence="2" id="KW-1003">Cell membrane</keyword>
<evidence type="ECO:0000256" key="4">
    <source>
        <dbReference type="ARBA" id="ARBA00022989"/>
    </source>
</evidence>
<dbReference type="AlphaFoldDB" id="A0A2X3JCY4"/>
<dbReference type="PANTHER" id="PTHR43124">
    <property type="entry name" value="PURINE EFFLUX PUMP PBUE"/>
    <property type="match status" value="1"/>
</dbReference>
<protein>
    <submittedName>
        <fullName evidence="7">Sugar efflux transporter B</fullName>
    </submittedName>
</protein>